<evidence type="ECO:0000313" key="3">
    <source>
        <dbReference type="Proteomes" id="UP000634136"/>
    </source>
</evidence>
<evidence type="ECO:0000259" key="1">
    <source>
        <dbReference type="Pfam" id="PF12776"/>
    </source>
</evidence>
<protein>
    <recommendedName>
        <fullName evidence="1">Myb/SANT-like domain-containing protein</fullName>
    </recommendedName>
</protein>
<reference evidence="2" key="1">
    <citation type="submission" date="2020-09" db="EMBL/GenBank/DDBJ databases">
        <title>Genome-Enabled Discovery of Anthraquinone Biosynthesis in Senna tora.</title>
        <authorList>
            <person name="Kang S.-H."/>
            <person name="Pandey R.P."/>
            <person name="Lee C.-M."/>
            <person name="Sim J.-S."/>
            <person name="Jeong J.-T."/>
            <person name="Choi B.-S."/>
            <person name="Jung M."/>
            <person name="Ginzburg D."/>
            <person name="Zhao K."/>
            <person name="Won S.Y."/>
            <person name="Oh T.-J."/>
            <person name="Yu Y."/>
            <person name="Kim N.-H."/>
            <person name="Lee O.R."/>
            <person name="Lee T.-H."/>
            <person name="Bashyal P."/>
            <person name="Kim T.-S."/>
            <person name="Lee W.-H."/>
            <person name="Kawkins C."/>
            <person name="Kim C.-K."/>
            <person name="Kim J.S."/>
            <person name="Ahn B.O."/>
            <person name="Rhee S.Y."/>
            <person name="Sohng J.K."/>
        </authorList>
    </citation>
    <scope>NUCLEOTIDE SEQUENCE</scope>
    <source>
        <tissue evidence="2">Leaf</tissue>
    </source>
</reference>
<dbReference type="Proteomes" id="UP000634136">
    <property type="component" value="Unassembled WGS sequence"/>
</dbReference>
<gene>
    <name evidence="2" type="ORF">G2W53_035030</name>
</gene>
<sequence length="69" mass="7973">MATSTFKQAVWEEIDSEFSKIIGENYGVDRLKGKYNRLRMQYREFSTLLAHIGVTWDSTSNKVNAPEDV</sequence>
<dbReference type="OrthoDB" id="1432397at2759"/>
<dbReference type="Pfam" id="PF12776">
    <property type="entry name" value="Myb_DNA-bind_3"/>
    <property type="match status" value="1"/>
</dbReference>
<feature type="domain" description="Myb/SANT-like" evidence="1">
    <location>
        <begin position="3"/>
        <end position="69"/>
    </location>
</feature>
<accession>A0A834SR54</accession>
<name>A0A834SR54_9FABA</name>
<dbReference type="InterPro" id="IPR045026">
    <property type="entry name" value="LIMYB"/>
</dbReference>
<dbReference type="PANTHER" id="PTHR47584:SF14">
    <property type="entry name" value="L10-INTERACTING MYB DOMAIN-CONTAINING PROTEIN-LIKE"/>
    <property type="match status" value="1"/>
</dbReference>
<keyword evidence="3" id="KW-1185">Reference proteome</keyword>
<dbReference type="PANTHER" id="PTHR47584">
    <property type="match status" value="1"/>
</dbReference>
<evidence type="ECO:0000313" key="2">
    <source>
        <dbReference type="EMBL" id="KAF7808287.1"/>
    </source>
</evidence>
<organism evidence="2 3">
    <name type="scientific">Senna tora</name>
    <dbReference type="NCBI Taxonomy" id="362788"/>
    <lineage>
        <taxon>Eukaryota</taxon>
        <taxon>Viridiplantae</taxon>
        <taxon>Streptophyta</taxon>
        <taxon>Embryophyta</taxon>
        <taxon>Tracheophyta</taxon>
        <taxon>Spermatophyta</taxon>
        <taxon>Magnoliopsida</taxon>
        <taxon>eudicotyledons</taxon>
        <taxon>Gunneridae</taxon>
        <taxon>Pentapetalae</taxon>
        <taxon>rosids</taxon>
        <taxon>fabids</taxon>
        <taxon>Fabales</taxon>
        <taxon>Fabaceae</taxon>
        <taxon>Caesalpinioideae</taxon>
        <taxon>Cassia clade</taxon>
        <taxon>Senna</taxon>
    </lineage>
</organism>
<comment type="caution">
    <text evidence="2">The sequence shown here is derived from an EMBL/GenBank/DDBJ whole genome shotgun (WGS) entry which is preliminary data.</text>
</comment>
<dbReference type="AlphaFoldDB" id="A0A834SR54"/>
<dbReference type="EMBL" id="JAAIUW010000011">
    <property type="protein sequence ID" value="KAF7808287.1"/>
    <property type="molecule type" value="Genomic_DNA"/>
</dbReference>
<proteinExistence type="predicted"/>
<dbReference type="InterPro" id="IPR024752">
    <property type="entry name" value="Myb/SANT-like_dom"/>
</dbReference>